<dbReference type="SMART" id="SM00116">
    <property type="entry name" value="CBS"/>
    <property type="match status" value="4"/>
</dbReference>
<dbReference type="Gene3D" id="3.10.580.10">
    <property type="entry name" value="CBS-domain"/>
    <property type="match status" value="3"/>
</dbReference>
<dbReference type="PANTHER" id="PTHR48108:SF26">
    <property type="entry name" value="CBS DOMAIN-CONTAINING PROTEIN DDB_G0289609"/>
    <property type="match status" value="1"/>
</dbReference>
<dbReference type="Pfam" id="PF00571">
    <property type="entry name" value="CBS"/>
    <property type="match status" value="4"/>
</dbReference>
<feature type="domain" description="CBS" evidence="3">
    <location>
        <begin position="139"/>
        <end position="196"/>
    </location>
</feature>
<dbReference type="CDD" id="cd02205">
    <property type="entry name" value="CBS_pair_SF"/>
    <property type="match status" value="1"/>
</dbReference>
<keyword evidence="5" id="KW-1185">Reference proteome</keyword>
<dbReference type="InterPro" id="IPR046342">
    <property type="entry name" value="CBS_dom_sf"/>
</dbReference>
<proteinExistence type="predicted"/>
<evidence type="ECO:0000313" key="5">
    <source>
        <dbReference type="Proteomes" id="UP000266745"/>
    </source>
</evidence>
<evidence type="ECO:0000256" key="2">
    <source>
        <dbReference type="PROSITE-ProRule" id="PRU00703"/>
    </source>
</evidence>
<evidence type="ECO:0000256" key="1">
    <source>
        <dbReference type="ARBA" id="ARBA00022737"/>
    </source>
</evidence>
<name>A0A3G1B0Z7_9ARCH</name>
<protein>
    <submittedName>
        <fullName evidence="4">Histidine kinase</fullName>
    </submittedName>
</protein>
<keyword evidence="2" id="KW-0129">CBS domain</keyword>
<dbReference type="InterPro" id="IPR000644">
    <property type="entry name" value="CBS_dom"/>
</dbReference>
<feature type="domain" description="CBS" evidence="3">
    <location>
        <begin position="230"/>
        <end position="289"/>
    </location>
</feature>
<evidence type="ECO:0000313" key="4">
    <source>
        <dbReference type="EMBL" id="AJZ75801.1"/>
    </source>
</evidence>
<organism evidence="4 5">
    <name type="scientific">Candidatus Nitrosotenuis cloacae</name>
    <dbReference type="NCBI Taxonomy" id="1603555"/>
    <lineage>
        <taxon>Archaea</taxon>
        <taxon>Nitrososphaerota</taxon>
        <taxon>Candidatus Nitrosotenuis</taxon>
    </lineage>
</organism>
<keyword evidence="1" id="KW-0677">Repeat</keyword>
<dbReference type="PROSITE" id="PS51371">
    <property type="entry name" value="CBS"/>
    <property type="match status" value="4"/>
</dbReference>
<reference evidence="4 5" key="1">
    <citation type="journal article" date="2016" name="Sci. Rep.">
        <title>A novel ammonia-oxidizing archaeon from wastewater treatment plant: Its enrichment, physiological and genomic characteristics.</title>
        <authorList>
            <person name="Li Y."/>
            <person name="Ding K."/>
            <person name="Wen X."/>
            <person name="Zhang B."/>
            <person name="Shen B."/>
            <person name="Yang Y."/>
        </authorList>
    </citation>
    <scope>NUCLEOTIDE SEQUENCE [LARGE SCALE GENOMIC DNA]</scope>
    <source>
        <strain evidence="4 5">SAT1</strain>
    </source>
</reference>
<keyword evidence="4" id="KW-0808">Transferase</keyword>
<gene>
    <name evidence="4" type="ORF">SU86_004835</name>
</gene>
<sequence length="290" mass="31918">MNTLSTAKDLMKDPITVSKDANVAEALRKIVNKDISRIIITDNDEPVGLVTERDIGLFLLTEQTDRKIDEIPITEIMNRLVTVNHSASIEDCVQIMVDREIGSLGVNFDGKTKGIITRTDLTKYYITNFVGEKRVGDVMTISFVSCYDDDPLYDVLSKMISQRVSRIIVKDHGDKPVGVLSFRDLFRLTMVLGKEEEIVDNSSGISVLFSRKGLISKTGFGGTAQAKEAMTVNMITVEHDDDLVMACTSLVENDINGAAVLVNNKLTGVLSKTDVVRAIAAISKKKKDTI</sequence>
<dbReference type="KEGG" id="tah:SU86_004835"/>
<dbReference type="AlphaFoldDB" id="A0A3G1B0Z7"/>
<dbReference type="Proteomes" id="UP000266745">
    <property type="component" value="Chromosome"/>
</dbReference>
<keyword evidence="4" id="KW-0418">Kinase</keyword>
<dbReference type="EMBL" id="CP011097">
    <property type="protein sequence ID" value="AJZ75801.1"/>
    <property type="molecule type" value="Genomic_DNA"/>
</dbReference>
<evidence type="ECO:0000259" key="3">
    <source>
        <dbReference type="PROSITE" id="PS51371"/>
    </source>
</evidence>
<dbReference type="SUPFAM" id="SSF54631">
    <property type="entry name" value="CBS-domain pair"/>
    <property type="match status" value="2"/>
</dbReference>
<dbReference type="InterPro" id="IPR051462">
    <property type="entry name" value="CBS_domain-containing"/>
</dbReference>
<dbReference type="PANTHER" id="PTHR48108">
    <property type="entry name" value="CBS DOMAIN-CONTAINING PROTEIN CBSX2, CHLOROPLASTIC"/>
    <property type="match status" value="1"/>
</dbReference>
<dbReference type="STRING" id="1603555.SU86_004835"/>
<feature type="domain" description="CBS" evidence="3">
    <location>
        <begin position="76"/>
        <end position="132"/>
    </location>
</feature>
<feature type="domain" description="CBS" evidence="3">
    <location>
        <begin position="10"/>
        <end position="66"/>
    </location>
</feature>
<dbReference type="GO" id="GO:0016301">
    <property type="term" value="F:kinase activity"/>
    <property type="evidence" value="ECO:0007669"/>
    <property type="project" value="UniProtKB-KW"/>
</dbReference>
<accession>A0A3G1B0Z7</accession>